<proteinExistence type="predicted"/>
<sequence length="32" mass="3320">MVEHDLAKVGVAGSSPVSRSIGKGKPLKDLRS</sequence>
<gene>
    <name evidence="2" type="ORF">METZ01_LOCUS316726</name>
</gene>
<feature type="non-terminal residue" evidence="2">
    <location>
        <position position="32"/>
    </location>
</feature>
<protein>
    <submittedName>
        <fullName evidence="2">Uncharacterized protein</fullName>
    </submittedName>
</protein>
<accession>A0A382NVU9</accession>
<evidence type="ECO:0000256" key="1">
    <source>
        <dbReference type="SAM" id="MobiDB-lite"/>
    </source>
</evidence>
<dbReference type="EMBL" id="UINC01102333">
    <property type="protein sequence ID" value="SVC63872.1"/>
    <property type="molecule type" value="Genomic_DNA"/>
</dbReference>
<feature type="region of interest" description="Disordered" evidence="1">
    <location>
        <begin position="1"/>
        <end position="32"/>
    </location>
</feature>
<name>A0A382NVU9_9ZZZZ</name>
<evidence type="ECO:0000313" key="2">
    <source>
        <dbReference type="EMBL" id="SVC63872.1"/>
    </source>
</evidence>
<reference evidence="2" key="1">
    <citation type="submission" date="2018-05" db="EMBL/GenBank/DDBJ databases">
        <authorList>
            <person name="Lanie J.A."/>
            <person name="Ng W.-L."/>
            <person name="Kazmierczak K.M."/>
            <person name="Andrzejewski T.M."/>
            <person name="Davidsen T.M."/>
            <person name="Wayne K.J."/>
            <person name="Tettelin H."/>
            <person name="Glass J.I."/>
            <person name="Rusch D."/>
            <person name="Podicherti R."/>
            <person name="Tsui H.-C.T."/>
            <person name="Winkler M.E."/>
        </authorList>
    </citation>
    <scope>NUCLEOTIDE SEQUENCE</scope>
</reference>
<dbReference type="AlphaFoldDB" id="A0A382NVU9"/>
<organism evidence="2">
    <name type="scientific">marine metagenome</name>
    <dbReference type="NCBI Taxonomy" id="408172"/>
    <lineage>
        <taxon>unclassified sequences</taxon>
        <taxon>metagenomes</taxon>
        <taxon>ecological metagenomes</taxon>
    </lineage>
</organism>